<dbReference type="Gene3D" id="2.30.40.10">
    <property type="entry name" value="Urease, subunit C, domain 1"/>
    <property type="match status" value="1"/>
</dbReference>
<reference evidence="3" key="1">
    <citation type="submission" date="2023-03" db="EMBL/GenBank/DDBJ databases">
        <title>Massive genome expansion in bonnet fungi (Mycena s.s.) driven by repeated elements and novel gene families across ecological guilds.</title>
        <authorList>
            <consortium name="Lawrence Berkeley National Laboratory"/>
            <person name="Harder C.B."/>
            <person name="Miyauchi S."/>
            <person name="Viragh M."/>
            <person name="Kuo A."/>
            <person name="Thoen E."/>
            <person name="Andreopoulos B."/>
            <person name="Lu D."/>
            <person name="Skrede I."/>
            <person name="Drula E."/>
            <person name="Henrissat B."/>
            <person name="Morin E."/>
            <person name="Kohler A."/>
            <person name="Barry K."/>
            <person name="LaButti K."/>
            <person name="Morin E."/>
            <person name="Salamov A."/>
            <person name="Lipzen A."/>
            <person name="Mereny Z."/>
            <person name="Hegedus B."/>
            <person name="Baldrian P."/>
            <person name="Stursova M."/>
            <person name="Weitz H."/>
            <person name="Taylor A."/>
            <person name="Grigoriev I.V."/>
            <person name="Nagy L.G."/>
            <person name="Martin F."/>
            <person name="Kauserud H."/>
        </authorList>
    </citation>
    <scope>NUCLEOTIDE SEQUENCE</scope>
    <source>
        <strain evidence="3">CBHHK067</strain>
    </source>
</reference>
<accession>A0AAD7GEH4</accession>
<gene>
    <name evidence="3" type="ORF">B0H17DRAFT_1169251</name>
</gene>
<feature type="chain" id="PRO_5042230986" evidence="1">
    <location>
        <begin position="43"/>
        <end position="608"/>
    </location>
</feature>
<feature type="domain" description="Amidohydrolase 3" evidence="2">
    <location>
        <begin position="114"/>
        <end position="602"/>
    </location>
</feature>
<evidence type="ECO:0000259" key="2">
    <source>
        <dbReference type="Pfam" id="PF07969"/>
    </source>
</evidence>
<dbReference type="Gene3D" id="3.10.310.70">
    <property type="match status" value="1"/>
</dbReference>
<evidence type="ECO:0000256" key="1">
    <source>
        <dbReference type="SAM" id="SignalP"/>
    </source>
</evidence>
<dbReference type="CDD" id="cd01300">
    <property type="entry name" value="YtcJ_like"/>
    <property type="match status" value="1"/>
</dbReference>
<dbReference type="InterPro" id="IPR011059">
    <property type="entry name" value="Metal-dep_hydrolase_composite"/>
</dbReference>
<keyword evidence="4" id="KW-1185">Reference proteome</keyword>
<dbReference type="Pfam" id="PF07969">
    <property type="entry name" value="Amidohydro_3"/>
    <property type="match status" value="1"/>
</dbReference>
<name>A0AAD7GEH4_MYCRO</name>
<dbReference type="InterPro" id="IPR033932">
    <property type="entry name" value="YtcJ-like"/>
</dbReference>
<organism evidence="3 4">
    <name type="scientific">Mycena rosella</name>
    <name type="common">Pink bonnet</name>
    <name type="synonym">Agaricus rosellus</name>
    <dbReference type="NCBI Taxonomy" id="1033263"/>
    <lineage>
        <taxon>Eukaryota</taxon>
        <taxon>Fungi</taxon>
        <taxon>Dikarya</taxon>
        <taxon>Basidiomycota</taxon>
        <taxon>Agaricomycotina</taxon>
        <taxon>Agaricomycetes</taxon>
        <taxon>Agaricomycetidae</taxon>
        <taxon>Agaricales</taxon>
        <taxon>Marasmiineae</taxon>
        <taxon>Mycenaceae</taxon>
        <taxon>Mycena</taxon>
    </lineage>
</organism>
<dbReference type="PANTHER" id="PTHR22642">
    <property type="entry name" value="IMIDAZOLONEPROPIONASE"/>
    <property type="match status" value="1"/>
</dbReference>
<dbReference type="InterPro" id="IPR013108">
    <property type="entry name" value="Amidohydro_3"/>
</dbReference>
<dbReference type="PANTHER" id="PTHR22642:SF2">
    <property type="entry name" value="PROTEIN LONG AFTER FAR-RED 3"/>
    <property type="match status" value="1"/>
</dbReference>
<evidence type="ECO:0000313" key="4">
    <source>
        <dbReference type="Proteomes" id="UP001221757"/>
    </source>
</evidence>
<dbReference type="GO" id="GO:0016810">
    <property type="term" value="F:hydrolase activity, acting on carbon-nitrogen (but not peptide) bonds"/>
    <property type="evidence" value="ECO:0007669"/>
    <property type="project" value="InterPro"/>
</dbReference>
<keyword evidence="1" id="KW-0732">Signal</keyword>
<dbReference type="Proteomes" id="UP001221757">
    <property type="component" value="Unassembled WGS sequence"/>
</dbReference>
<protein>
    <submittedName>
        <fullName evidence="3">Amidohydrolase family-domain-containing protein</fullName>
    </submittedName>
</protein>
<dbReference type="InterPro" id="IPR032466">
    <property type="entry name" value="Metal_Hydrolase"/>
</dbReference>
<sequence length="608" mass="66858">MADSKAQRRPTSPPKARQSSRLSWLLGSLVAVLLLSRVPLRTRDEYTLCSKSNSIYTVDETHPRVQCISVRNGHFSAVGDEADIRRNSLRVLTGRMFNFAGRDVRYYIKPDHIIVPGLADAHAHLLQQGHKMQLQLDGTQSVQEVIERIKSYIIAHPDVHADSSRWIEGMGWDQTKFPGAEFPTAADLSSDPLLRGRPIMLLRVDVHAAWVSERVLEIMAPLPPDSEVEGGSIIRDASGEPTGILVDNAMTLIPNPPWAPEQYTDFFDAAVAEALKFGLTNVHDASTDPDAVAFFKGVAEAGKLPIRLYLMAVPFSENFTDWHPSRIERLENYGVHGRLNLRSVKLFTDGALGSWGAALIAPYTDKPDTRGIMRNSAETMGQLIRSAWEAEMQVNVHCIGDRANKVVLDVFEGILAKEVLGGKDVAALRPRIEHAQIFQPADLERIGRLGVIPSVQPTHGTSDMWYAETRLGPERIKGAYAYRTLLEASPNKVLPLGSDFPVESVNPMLGFYAAVSRLGVDGRSPHGDGGWFPAERLTRTQALKGMTLDAAYASFAEKELGSLTVGKRADFVVLDRNIMEVKTADILKTKVIATVIDGKVAYGTLGSK</sequence>
<dbReference type="Gene3D" id="3.20.20.140">
    <property type="entry name" value="Metal-dependent hydrolases"/>
    <property type="match status" value="1"/>
</dbReference>
<dbReference type="EMBL" id="JARKIE010000063">
    <property type="protein sequence ID" value="KAJ7690724.1"/>
    <property type="molecule type" value="Genomic_DNA"/>
</dbReference>
<dbReference type="SUPFAM" id="SSF51556">
    <property type="entry name" value="Metallo-dependent hydrolases"/>
    <property type="match status" value="1"/>
</dbReference>
<feature type="signal peptide" evidence="1">
    <location>
        <begin position="1"/>
        <end position="42"/>
    </location>
</feature>
<evidence type="ECO:0000313" key="3">
    <source>
        <dbReference type="EMBL" id="KAJ7690724.1"/>
    </source>
</evidence>
<proteinExistence type="predicted"/>
<dbReference type="AlphaFoldDB" id="A0AAD7GEH4"/>
<comment type="caution">
    <text evidence="3">The sequence shown here is derived from an EMBL/GenBank/DDBJ whole genome shotgun (WGS) entry which is preliminary data.</text>
</comment>
<dbReference type="SUPFAM" id="SSF51338">
    <property type="entry name" value="Composite domain of metallo-dependent hydrolases"/>
    <property type="match status" value="1"/>
</dbReference>